<dbReference type="GO" id="GO:0008080">
    <property type="term" value="F:N-acetyltransferase activity"/>
    <property type="evidence" value="ECO:0007669"/>
    <property type="project" value="TreeGrafter"/>
</dbReference>
<name>A0AAN6M0K6_9PLEO</name>
<gene>
    <name evidence="1" type="ORF">GRF29_44g299989</name>
</gene>
<comment type="caution">
    <text evidence="1">The sequence shown here is derived from an EMBL/GenBank/DDBJ whole genome shotgun (WGS) entry which is preliminary data.</text>
</comment>
<sequence>MSTNAWLGASITEHHHKAGSPITVHSVLSATTERNKFLRYASPNEQSVISREDLGFYHALIIAAVYPLSSSFSPDQKASFYSALKDCISEHGYLSVTVEDTDTDKAYFKRVSKISLDVHVDIKKDLQQEHTAMDIEKLLASCADAPFPRGVPPWKIVVYPYGPHFLVAFAFSHALGDGMFGKAFHRTFSRALNDAKRNAKSGSSIIHVPPSSLPEPFDTPERLPISWSYLISSSIAYLVPSLLGRRASASSLDAGTWLGAPITVTPTRMKLREVPASTLDKAVKVSRAHDAKFTGLFQQLVAKGLSKYLPVDPSITNFVCATAVNMRKSIGTSDDQGGLFASGCAITYPRQDPETTGHVLKEEDWSAIISTTRSLAEAWSTTQDRFIGLLGYLPSIRKWLATKEGTQRSCSFQVSNIGMFEALHDDLDRGRGVSDMIFASPGEVTGGPLKFTLKADVATKSHDRSVHDKIELRPNPESQTVLIGQLVQPAFDRGSISWLDGGIFRDFELYPKHV</sequence>
<keyword evidence="2" id="KW-1185">Reference proteome</keyword>
<reference evidence="1 2" key="1">
    <citation type="submission" date="2021-02" db="EMBL/GenBank/DDBJ databases">
        <title>Genome assembly of Pseudopithomyces chartarum.</title>
        <authorList>
            <person name="Jauregui R."/>
            <person name="Singh J."/>
            <person name="Voisey C."/>
        </authorList>
    </citation>
    <scope>NUCLEOTIDE SEQUENCE [LARGE SCALE GENOMIC DNA]</scope>
    <source>
        <strain evidence="1 2">AGR01</strain>
    </source>
</reference>
<accession>A0AAN6M0K6</accession>
<dbReference type="InterPro" id="IPR023213">
    <property type="entry name" value="CAT-like_dom_sf"/>
</dbReference>
<evidence type="ECO:0000313" key="2">
    <source>
        <dbReference type="Proteomes" id="UP001280581"/>
    </source>
</evidence>
<dbReference type="Proteomes" id="UP001280581">
    <property type="component" value="Unassembled WGS sequence"/>
</dbReference>
<dbReference type="AlphaFoldDB" id="A0AAN6M0K6"/>
<evidence type="ECO:0008006" key="3">
    <source>
        <dbReference type="Google" id="ProtNLM"/>
    </source>
</evidence>
<dbReference type="EMBL" id="WVTA01000005">
    <property type="protein sequence ID" value="KAK3209665.1"/>
    <property type="molecule type" value="Genomic_DNA"/>
</dbReference>
<evidence type="ECO:0000313" key="1">
    <source>
        <dbReference type="EMBL" id="KAK3209665.1"/>
    </source>
</evidence>
<dbReference type="InterPro" id="IPR052058">
    <property type="entry name" value="Alcohol_O-acetyltransferase"/>
</dbReference>
<dbReference type="PANTHER" id="PTHR28037:SF1">
    <property type="entry name" value="ALCOHOL O-ACETYLTRANSFERASE 1-RELATED"/>
    <property type="match status" value="1"/>
</dbReference>
<organism evidence="1 2">
    <name type="scientific">Pseudopithomyces chartarum</name>
    <dbReference type="NCBI Taxonomy" id="1892770"/>
    <lineage>
        <taxon>Eukaryota</taxon>
        <taxon>Fungi</taxon>
        <taxon>Dikarya</taxon>
        <taxon>Ascomycota</taxon>
        <taxon>Pezizomycotina</taxon>
        <taxon>Dothideomycetes</taxon>
        <taxon>Pleosporomycetidae</taxon>
        <taxon>Pleosporales</taxon>
        <taxon>Massarineae</taxon>
        <taxon>Didymosphaeriaceae</taxon>
        <taxon>Pseudopithomyces</taxon>
    </lineage>
</organism>
<proteinExistence type="predicted"/>
<protein>
    <recommendedName>
        <fullName evidence="3">Alcohol acetyltransferase</fullName>
    </recommendedName>
</protein>
<dbReference type="PANTHER" id="PTHR28037">
    <property type="entry name" value="ALCOHOL O-ACETYLTRANSFERASE 1-RELATED"/>
    <property type="match status" value="1"/>
</dbReference>
<dbReference type="Gene3D" id="3.30.559.10">
    <property type="entry name" value="Chloramphenicol acetyltransferase-like domain"/>
    <property type="match status" value="1"/>
</dbReference>